<dbReference type="EMBL" id="JARIHO010000013">
    <property type="protein sequence ID" value="KAJ7351211.1"/>
    <property type="molecule type" value="Genomic_DNA"/>
</dbReference>
<evidence type="ECO:0000313" key="2">
    <source>
        <dbReference type="Proteomes" id="UP001218218"/>
    </source>
</evidence>
<name>A0AAD7A7B7_9AGAR</name>
<feature type="non-terminal residue" evidence="1">
    <location>
        <position position="147"/>
    </location>
</feature>
<gene>
    <name evidence="1" type="ORF">DFH08DRAFT_694535</name>
</gene>
<organism evidence="1 2">
    <name type="scientific">Mycena albidolilacea</name>
    <dbReference type="NCBI Taxonomy" id="1033008"/>
    <lineage>
        <taxon>Eukaryota</taxon>
        <taxon>Fungi</taxon>
        <taxon>Dikarya</taxon>
        <taxon>Basidiomycota</taxon>
        <taxon>Agaricomycotina</taxon>
        <taxon>Agaricomycetes</taxon>
        <taxon>Agaricomycetidae</taxon>
        <taxon>Agaricales</taxon>
        <taxon>Marasmiineae</taxon>
        <taxon>Mycenaceae</taxon>
        <taxon>Mycena</taxon>
    </lineage>
</organism>
<reference evidence="1" key="1">
    <citation type="submission" date="2023-03" db="EMBL/GenBank/DDBJ databases">
        <title>Massive genome expansion in bonnet fungi (Mycena s.s.) driven by repeated elements and novel gene families across ecological guilds.</title>
        <authorList>
            <consortium name="Lawrence Berkeley National Laboratory"/>
            <person name="Harder C.B."/>
            <person name="Miyauchi S."/>
            <person name="Viragh M."/>
            <person name="Kuo A."/>
            <person name="Thoen E."/>
            <person name="Andreopoulos B."/>
            <person name="Lu D."/>
            <person name="Skrede I."/>
            <person name="Drula E."/>
            <person name="Henrissat B."/>
            <person name="Morin E."/>
            <person name="Kohler A."/>
            <person name="Barry K."/>
            <person name="LaButti K."/>
            <person name="Morin E."/>
            <person name="Salamov A."/>
            <person name="Lipzen A."/>
            <person name="Mereny Z."/>
            <person name="Hegedus B."/>
            <person name="Baldrian P."/>
            <person name="Stursova M."/>
            <person name="Weitz H."/>
            <person name="Taylor A."/>
            <person name="Grigoriev I.V."/>
            <person name="Nagy L.G."/>
            <person name="Martin F."/>
            <person name="Kauserud H."/>
        </authorList>
    </citation>
    <scope>NUCLEOTIDE SEQUENCE</scope>
    <source>
        <strain evidence="1">CBHHK002</strain>
    </source>
</reference>
<protein>
    <submittedName>
        <fullName evidence="1">Uncharacterized protein</fullName>
    </submittedName>
</protein>
<dbReference type="AlphaFoldDB" id="A0AAD7A7B7"/>
<keyword evidence="2" id="KW-1185">Reference proteome</keyword>
<evidence type="ECO:0000313" key="1">
    <source>
        <dbReference type="EMBL" id="KAJ7351211.1"/>
    </source>
</evidence>
<accession>A0AAD7A7B7</accession>
<sequence length="147" mass="16888">RQHALKVEVRAWAAVHNLELRLAITTCWALGDENWIEVSAMLSKHHYQRALDHLQGLLIAQMFELVKCNMLGTGYKLRKHIAKSFQVRSKAIKTAIGQYNKVAEAMTPPKPTLDWEEVVEYAFLADFDLLREGREDIRGEFWVQPAG</sequence>
<comment type="caution">
    <text evidence="1">The sequence shown here is derived from an EMBL/GenBank/DDBJ whole genome shotgun (WGS) entry which is preliminary data.</text>
</comment>
<dbReference type="Proteomes" id="UP001218218">
    <property type="component" value="Unassembled WGS sequence"/>
</dbReference>
<proteinExistence type="predicted"/>